<feature type="transmembrane region" description="Helical" evidence="1">
    <location>
        <begin position="64"/>
        <end position="97"/>
    </location>
</feature>
<comment type="caution">
    <text evidence="2">The sequence shown here is derived from an EMBL/GenBank/DDBJ whole genome shotgun (WGS) entry which is preliminary data.</text>
</comment>
<proteinExistence type="predicted"/>
<protein>
    <recommendedName>
        <fullName evidence="3">TIGR02185 family protein</fullName>
    </recommendedName>
</protein>
<feature type="transmembrane region" description="Helical" evidence="1">
    <location>
        <begin position="156"/>
        <end position="178"/>
    </location>
</feature>
<dbReference type="Proteomes" id="UP000011705">
    <property type="component" value="Chromosome"/>
</dbReference>
<dbReference type="RefSeq" id="WP_002682998.1">
    <property type="nucleotide sequence ID" value="NZ_CM001795.1"/>
</dbReference>
<feature type="transmembrane region" description="Helical" evidence="1">
    <location>
        <begin position="7"/>
        <end position="27"/>
    </location>
</feature>
<feature type="transmembrane region" description="Helical" evidence="1">
    <location>
        <begin position="33"/>
        <end position="52"/>
    </location>
</feature>
<dbReference type="AlphaFoldDB" id="A0A0E2E9S0"/>
<dbReference type="HOGENOM" id="CLU_093450_2_0_12"/>
<reference evidence="2" key="1">
    <citation type="submission" date="2012-01" db="EMBL/GenBank/DDBJ databases">
        <title>The Genome Sequence of Treponema denticola H-22.</title>
        <authorList>
            <consortium name="The Broad Institute Genome Sequencing Platform"/>
            <person name="Earl A."/>
            <person name="Ward D."/>
            <person name="Feldgarden M."/>
            <person name="Gevers D."/>
            <person name="Blanton J.M."/>
            <person name="Fenno C.J."/>
            <person name="Baranova O.V."/>
            <person name="Mathney J."/>
            <person name="Dewhirst F.E."/>
            <person name="Izard J."/>
            <person name="Young S.K."/>
            <person name="Zeng Q."/>
            <person name="Gargeya S."/>
            <person name="Fitzgerald M."/>
            <person name="Haas B."/>
            <person name="Abouelleil A."/>
            <person name="Alvarado L."/>
            <person name="Arachchi H.M."/>
            <person name="Berlin A."/>
            <person name="Chapman S.B."/>
            <person name="Gearin G."/>
            <person name="Goldberg J."/>
            <person name="Griggs A."/>
            <person name="Gujja S."/>
            <person name="Hansen M."/>
            <person name="Heiman D."/>
            <person name="Howarth C."/>
            <person name="Larimer J."/>
            <person name="Lui A."/>
            <person name="MacDonald P.J.P."/>
            <person name="McCowen C."/>
            <person name="Montmayeur A."/>
            <person name="Murphy C."/>
            <person name="Neiman D."/>
            <person name="Pearson M."/>
            <person name="Priest M."/>
            <person name="Roberts A."/>
            <person name="Saif S."/>
            <person name="Shea T."/>
            <person name="Sisk P."/>
            <person name="Stolte C."/>
            <person name="Sykes S."/>
            <person name="Wortman J."/>
            <person name="Nusbaum C."/>
            <person name="Birren B."/>
        </authorList>
    </citation>
    <scope>NUCLEOTIDE SEQUENCE [LARGE SCALE GENOMIC DNA]</scope>
    <source>
        <strain evidence="2">H-22</strain>
    </source>
</reference>
<evidence type="ECO:0000313" key="2">
    <source>
        <dbReference type="EMBL" id="EMB36192.1"/>
    </source>
</evidence>
<dbReference type="Pfam" id="PF09605">
    <property type="entry name" value="Trep_Strep"/>
    <property type="match status" value="1"/>
</dbReference>
<accession>A0A0E2E9S0</accession>
<organism evidence="2">
    <name type="scientific">Treponema denticola H-22</name>
    <dbReference type="NCBI Taxonomy" id="999432"/>
    <lineage>
        <taxon>Bacteria</taxon>
        <taxon>Pseudomonadati</taxon>
        <taxon>Spirochaetota</taxon>
        <taxon>Spirochaetia</taxon>
        <taxon>Spirochaetales</taxon>
        <taxon>Treponemataceae</taxon>
        <taxon>Treponema</taxon>
    </lineage>
</organism>
<keyword evidence="1" id="KW-0812">Transmembrane</keyword>
<dbReference type="NCBIfam" id="TIGR02185">
    <property type="entry name" value="Trep_Strep"/>
    <property type="match status" value="1"/>
</dbReference>
<feature type="transmembrane region" description="Helical" evidence="1">
    <location>
        <begin position="109"/>
        <end position="129"/>
    </location>
</feature>
<gene>
    <name evidence="2" type="ORF">HMPREF9726_00384</name>
</gene>
<evidence type="ECO:0000256" key="1">
    <source>
        <dbReference type="SAM" id="Phobius"/>
    </source>
</evidence>
<name>A0A0E2E9S0_TREDN</name>
<dbReference type="PATRIC" id="fig|999432.5.peg.397"/>
<dbReference type="EMBL" id="AGDV01000001">
    <property type="protein sequence ID" value="EMB36192.1"/>
    <property type="molecule type" value="Genomic_DNA"/>
</dbReference>
<evidence type="ECO:0008006" key="3">
    <source>
        <dbReference type="Google" id="ProtNLM"/>
    </source>
</evidence>
<sequence length="192" mass="20821">MKLKDIVRIAVLTVIGFAIGMAISMLTGTLGAIALYASAGFAAFAVGPVFVITAKKVKHRWTAFLFWLIYGLLYTLMGYWIMIPICLVSAVLAEIIIGDYSSNVKVSIAFSAAMFVVAMHPIIFVKVLGAEGITKFAPSISSEQAQWMIQFYTGKAIAIAVVCNIVLESLAGLFGTYINKKFFEKSSKKSVL</sequence>
<dbReference type="InterPro" id="IPR011733">
    <property type="entry name" value="CHP02185_IM"/>
</dbReference>
<keyword evidence="1" id="KW-0472">Membrane</keyword>
<keyword evidence="1" id="KW-1133">Transmembrane helix</keyword>